<protein>
    <submittedName>
        <fullName evidence="2">Uncharacterized protein</fullName>
    </submittedName>
</protein>
<accession>A0ABQ5C5H3</accession>
<gene>
    <name evidence="2" type="ORF">Tco_0892302</name>
</gene>
<evidence type="ECO:0000313" key="2">
    <source>
        <dbReference type="EMBL" id="GJT22365.1"/>
    </source>
</evidence>
<name>A0ABQ5C5H3_9ASTR</name>
<feature type="region of interest" description="Disordered" evidence="1">
    <location>
        <begin position="30"/>
        <end position="148"/>
    </location>
</feature>
<dbReference type="EMBL" id="BQNB010013962">
    <property type="protein sequence ID" value="GJT22365.1"/>
    <property type="molecule type" value="Genomic_DNA"/>
</dbReference>
<reference evidence="2" key="2">
    <citation type="submission" date="2022-01" db="EMBL/GenBank/DDBJ databases">
        <authorList>
            <person name="Yamashiro T."/>
            <person name="Shiraishi A."/>
            <person name="Satake H."/>
            <person name="Nakayama K."/>
        </authorList>
    </citation>
    <scope>NUCLEOTIDE SEQUENCE</scope>
</reference>
<evidence type="ECO:0000313" key="3">
    <source>
        <dbReference type="Proteomes" id="UP001151760"/>
    </source>
</evidence>
<dbReference type="Proteomes" id="UP001151760">
    <property type="component" value="Unassembled WGS sequence"/>
</dbReference>
<feature type="compositionally biased region" description="Basic and acidic residues" evidence="1">
    <location>
        <begin position="130"/>
        <end position="141"/>
    </location>
</feature>
<proteinExistence type="predicted"/>
<organism evidence="2 3">
    <name type="scientific">Tanacetum coccineum</name>
    <dbReference type="NCBI Taxonomy" id="301880"/>
    <lineage>
        <taxon>Eukaryota</taxon>
        <taxon>Viridiplantae</taxon>
        <taxon>Streptophyta</taxon>
        <taxon>Embryophyta</taxon>
        <taxon>Tracheophyta</taxon>
        <taxon>Spermatophyta</taxon>
        <taxon>Magnoliopsida</taxon>
        <taxon>eudicotyledons</taxon>
        <taxon>Gunneridae</taxon>
        <taxon>Pentapetalae</taxon>
        <taxon>asterids</taxon>
        <taxon>campanulids</taxon>
        <taxon>Asterales</taxon>
        <taxon>Asteraceae</taxon>
        <taxon>Asteroideae</taxon>
        <taxon>Anthemideae</taxon>
        <taxon>Anthemidinae</taxon>
        <taxon>Tanacetum</taxon>
    </lineage>
</organism>
<feature type="compositionally biased region" description="Basic and acidic residues" evidence="1">
    <location>
        <begin position="104"/>
        <end position="117"/>
    </location>
</feature>
<keyword evidence="3" id="KW-1185">Reference proteome</keyword>
<reference evidence="2" key="1">
    <citation type="journal article" date="2022" name="Int. J. Mol. Sci.">
        <title>Draft Genome of Tanacetum Coccineum: Genomic Comparison of Closely Related Tanacetum-Family Plants.</title>
        <authorList>
            <person name="Yamashiro T."/>
            <person name="Shiraishi A."/>
            <person name="Nakayama K."/>
            <person name="Satake H."/>
        </authorList>
    </citation>
    <scope>NUCLEOTIDE SEQUENCE</scope>
</reference>
<sequence length="148" mass="16790">MDEHQPAPSSFTQPRPASYINDYEENQATYVKPPSHSDYVPTRPASHVEDQQRDLVGNDVPGEKSPPSFPQPRPASDINDYEEFKASYVKPPSYSDYVPTRPVSNKERDDLMAEDKPPTFGVVRPPNDSSDDKDNLDEKTTRPLSKRR</sequence>
<evidence type="ECO:0000256" key="1">
    <source>
        <dbReference type="SAM" id="MobiDB-lite"/>
    </source>
</evidence>
<comment type="caution">
    <text evidence="2">The sequence shown here is derived from an EMBL/GenBank/DDBJ whole genome shotgun (WGS) entry which is preliminary data.</text>
</comment>